<dbReference type="GO" id="GO:0009279">
    <property type="term" value="C:cell outer membrane"/>
    <property type="evidence" value="ECO:0007669"/>
    <property type="project" value="UniProtKB-SubCell"/>
</dbReference>
<dbReference type="GO" id="GO:0015774">
    <property type="term" value="P:polysaccharide transport"/>
    <property type="evidence" value="ECO:0007669"/>
    <property type="project" value="TreeGrafter"/>
</dbReference>
<evidence type="ECO:0000313" key="10">
    <source>
        <dbReference type="EMBL" id="GAD00639.1"/>
    </source>
</evidence>
<keyword evidence="7" id="KW-0626">Porin</keyword>
<dbReference type="EMBL" id="BARX01000003">
    <property type="protein sequence ID" value="GAD00639.1"/>
    <property type="molecule type" value="Genomic_DNA"/>
</dbReference>
<organism evidence="10 11">
    <name type="scientific">Agarivorans albus MKT 106</name>
    <dbReference type="NCBI Taxonomy" id="1331007"/>
    <lineage>
        <taxon>Bacteria</taxon>
        <taxon>Pseudomonadati</taxon>
        <taxon>Pseudomonadota</taxon>
        <taxon>Gammaproteobacteria</taxon>
        <taxon>Alteromonadales</taxon>
        <taxon>Alteromonadaceae</taxon>
        <taxon>Agarivorans</taxon>
    </lineage>
</organism>
<dbReference type="STRING" id="1331007.AALB_0719"/>
<dbReference type="GO" id="GO:0015288">
    <property type="term" value="F:porin activity"/>
    <property type="evidence" value="ECO:0007669"/>
    <property type="project" value="UniProtKB-KW"/>
</dbReference>
<accession>R9PGW9</accession>
<dbReference type="GO" id="GO:0046930">
    <property type="term" value="C:pore complex"/>
    <property type="evidence" value="ECO:0007669"/>
    <property type="project" value="UniProtKB-KW"/>
</dbReference>
<dbReference type="GO" id="GO:0006811">
    <property type="term" value="P:monoatomic ion transport"/>
    <property type="evidence" value="ECO:0007669"/>
    <property type="project" value="UniProtKB-KW"/>
</dbReference>
<dbReference type="SUPFAM" id="SSF56935">
    <property type="entry name" value="Porins"/>
    <property type="match status" value="1"/>
</dbReference>
<keyword evidence="9" id="KW-0998">Cell outer membrane</keyword>
<reference evidence="10" key="1">
    <citation type="journal article" date="2013" name="Genome Announc.">
        <title>Draft Genome Sequence of Agarivorans albus Strain MKT 106T, an Agarolytic Marine Bacterium.</title>
        <authorList>
            <person name="Yasuike M."/>
            <person name="Nakamura Y."/>
            <person name="Kai W."/>
            <person name="Fujiwara A."/>
            <person name="Fukui Y."/>
            <person name="Satomi M."/>
            <person name="Sano M."/>
        </authorList>
    </citation>
    <scope>NUCLEOTIDE SEQUENCE [LARGE SCALE GENOMIC DNA]</scope>
</reference>
<keyword evidence="11" id="KW-1185">Reference proteome</keyword>
<evidence type="ECO:0000256" key="9">
    <source>
        <dbReference type="ARBA" id="ARBA00023237"/>
    </source>
</evidence>
<dbReference type="PANTHER" id="PTHR38762:SF1">
    <property type="entry name" value="CRYPTIC OUTER MEMBRANE PORIN BGLH-RELATED"/>
    <property type="match status" value="1"/>
</dbReference>
<comment type="subcellular location">
    <subcellularLocation>
        <location evidence="1">Cell outer membrane</location>
        <topology evidence="1">Multi-pass membrane protein</topology>
    </subcellularLocation>
</comment>
<evidence type="ECO:0000256" key="8">
    <source>
        <dbReference type="ARBA" id="ARBA00023136"/>
    </source>
</evidence>
<evidence type="ECO:0000256" key="2">
    <source>
        <dbReference type="ARBA" id="ARBA00007055"/>
    </source>
</evidence>
<comment type="caution">
    <text evidence="10">The sequence shown here is derived from an EMBL/GenBank/DDBJ whole genome shotgun (WGS) entry which is preliminary data.</text>
</comment>
<evidence type="ECO:0000256" key="7">
    <source>
        <dbReference type="ARBA" id="ARBA00023114"/>
    </source>
</evidence>
<evidence type="ECO:0000256" key="5">
    <source>
        <dbReference type="ARBA" id="ARBA00022692"/>
    </source>
</evidence>
<evidence type="ECO:0000256" key="3">
    <source>
        <dbReference type="ARBA" id="ARBA00022448"/>
    </source>
</evidence>
<sequence length="319" mass="36161">MELGINYHQKSENAGDWDIYFMADDGYGWQRDHNDSTTYNLRMAQAFAGGSNLFESQKDMYVWAGKRFNGRAQFGLNDYFYFMNDGAGGGFDNMDFGMAKFDLAVVSGDNGNNGRYAVTSKLHSIEVGSGSIGFNFNYGFGDQSDEHDPKHVTSLQAAAFYKVGWSMGTNEFAIRYNDNVSDNNLLDAGQIKGDINSTAFYWFGNLGLSDSFAIDYGYSFEQSDLENNDESTWNQFVIKPHYRWSDIHSTSFEFGYDSVDFNDNQDESAWKVSIQQNMSMGSFLWSRPEIRFFVTHGEVKVGDKTTPATNVGMMFDAWW</sequence>
<evidence type="ECO:0000256" key="4">
    <source>
        <dbReference type="ARBA" id="ARBA00022452"/>
    </source>
</evidence>
<keyword evidence="6" id="KW-0406">Ion transport</keyword>
<gene>
    <name evidence="10" type="ORF">AALB_0719</name>
</gene>
<keyword evidence="8" id="KW-0472">Membrane</keyword>
<protein>
    <submittedName>
        <fullName evidence="10">Hypothetical maltoporin</fullName>
    </submittedName>
</protein>
<dbReference type="PANTHER" id="PTHR38762">
    <property type="entry name" value="CRYPTIC OUTER MEMBRANE PORIN BGLH-RELATED"/>
    <property type="match status" value="1"/>
</dbReference>
<dbReference type="GO" id="GO:0015144">
    <property type="term" value="F:carbohydrate transmembrane transporter activity"/>
    <property type="evidence" value="ECO:0007669"/>
    <property type="project" value="TreeGrafter"/>
</dbReference>
<dbReference type="AlphaFoldDB" id="R9PGW9"/>
<evidence type="ECO:0000313" key="11">
    <source>
        <dbReference type="Proteomes" id="UP000014461"/>
    </source>
</evidence>
<dbReference type="Pfam" id="PF02264">
    <property type="entry name" value="LamB"/>
    <property type="match status" value="1"/>
</dbReference>
<name>R9PGW9_AGAAL</name>
<dbReference type="Proteomes" id="UP000014461">
    <property type="component" value="Unassembled WGS sequence"/>
</dbReference>
<dbReference type="Gene3D" id="2.40.170.10">
    <property type="entry name" value="Porin, LamB type"/>
    <property type="match status" value="1"/>
</dbReference>
<keyword evidence="3" id="KW-0813">Transport</keyword>
<comment type="similarity">
    <text evidence="2">Belongs to the porin LamB (TC 1.B.3) family.</text>
</comment>
<dbReference type="InterPro" id="IPR036998">
    <property type="entry name" value="Porin_LamB_sf"/>
</dbReference>
<proteinExistence type="inferred from homology"/>
<dbReference type="InterPro" id="IPR050286">
    <property type="entry name" value="G_neg_Bact_CarbUptk_Porin"/>
</dbReference>
<dbReference type="InterPro" id="IPR003192">
    <property type="entry name" value="Porin_LamB"/>
</dbReference>
<evidence type="ECO:0000256" key="6">
    <source>
        <dbReference type="ARBA" id="ARBA00023065"/>
    </source>
</evidence>
<keyword evidence="4" id="KW-1134">Transmembrane beta strand</keyword>
<keyword evidence="5" id="KW-0812">Transmembrane</keyword>
<evidence type="ECO:0000256" key="1">
    <source>
        <dbReference type="ARBA" id="ARBA00004571"/>
    </source>
</evidence>